<keyword evidence="5 7" id="KW-1133">Transmembrane helix</keyword>
<name>A0A917N5M0_9GAMM</name>
<accession>A0A917N5M0</accession>
<evidence type="ECO:0000256" key="1">
    <source>
        <dbReference type="ARBA" id="ARBA00004651"/>
    </source>
</evidence>
<protein>
    <submittedName>
        <fullName evidence="8">Lipopolysaccharide biosynthesis protein</fullName>
    </submittedName>
</protein>
<dbReference type="AlphaFoldDB" id="A0A917N5M0"/>
<comment type="caution">
    <text evidence="8">The sequence shown here is derived from an EMBL/GenBank/DDBJ whole genome shotgun (WGS) entry which is preliminary data.</text>
</comment>
<evidence type="ECO:0000313" key="8">
    <source>
        <dbReference type="EMBL" id="GGI67216.1"/>
    </source>
</evidence>
<reference evidence="8" key="2">
    <citation type="submission" date="2020-09" db="EMBL/GenBank/DDBJ databases">
        <authorList>
            <person name="Sun Q."/>
            <person name="Ohkuma M."/>
        </authorList>
    </citation>
    <scope>NUCLEOTIDE SEQUENCE</scope>
    <source>
        <strain evidence="8">JCM 30804</strain>
    </source>
</reference>
<gene>
    <name evidence="8" type="ORF">GCM10009332_00340</name>
</gene>
<feature type="transmembrane region" description="Helical" evidence="7">
    <location>
        <begin position="319"/>
        <end position="337"/>
    </location>
</feature>
<dbReference type="PANTHER" id="PTHR30250">
    <property type="entry name" value="PST FAMILY PREDICTED COLANIC ACID TRANSPORTER"/>
    <property type="match status" value="1"/>
</dbReference>
<keyword evidence="9" id="KW-1185">Reference proteome</keyword>
<evidence type="ECO:0000256" key="7">
    <source>
        <dbReference type="SAM" id="Phobius"/>
    </source>
</evidence>
<organism evidence="8 9">
    <name type="scientific">Shewanella gelidii</name>
    <dbReference type="NCBI Taxonomy" id="1642821"/>
    <lineage>
        <taxon>Bacteria</taxon>
        <taxon>Pseudomonadati</taxon>
        <taxon>Pseudomonadota</taxon>
        <taxon>Gammaproteobacteria</taxon>
        <taxon>Alteromonadales</taxon>
        <taxon>Shewanellaceae</taxon>
        <taxon>Shewanella</taxon>
    </lineage>
</organism>
<dbReference type="EMBL" id="BMPZ01000001">
    <property type="protein sequence ID" value="GGI67216.1"/>
    <property type="molecule type" value="Genomic_DNA"/>
</dbReference>
<evidence type="ECO:0000256" key="4">
    <source>
        <dbReference type="ARBA" id="ARBA00022692"/>
    </source>
</evidence>
<keyword evidence="3" id="KW-1003">Cell membrane</keyword>
<comment type="subcellular location">
    <subcellularLocation>
        <location evidence="1">Cell membrane</location>
        <topology evidence="1">Multi-pass membrane protein</topology>
    </subcellularLocation>
</comment>
<dbReference type="InterPro" id="IPR050833">
    <property type="entry name" value="Poly_Biosynth_Transport"/>
</dbReference>
<keyword evidence="6 7" id="KW-0472">Membrane</keyword>
<evidence type="ECO:0000256" key="3">
    <source>
        <dbReference type="ARBA" id="ARBA00022475"/>
    </source>
</evidence>
<evidence type="ECO:0000256" key="2">
    <source>
        <dbReference type="ARBA" id="ARBA00007430"/>
    </source>
</evidence>
<evidence type="ECO:0000256" key="6">
    <source>
        <dbReference type="ARBA" id="ARBA00023136"/>
    </source>
</evidence>
<feature type="transmembrane region" description="Helical" evidence="7">
    <location>
        <begin position="386"/>
        <end position="403"/>
    </location>
</feature>
<sequence length="431" mass="47480">MSRIVRLGSSVILARLLVPEVFGQVAIILTCFELICTPTRRISSAPLIAMSEHQYSQHLAAANRVNWIACIVAFLLMSLITWVVASYNATPSLIAPMLCMALSYLLLPFGMQYATQNLRANKMRVVGRAALWQTIVESVLSASLALAGVGIWAIVLPKLLVVSVWIMIHRHQNPLPNYKASQATLNQTKKLLQFGLQVGFSDFSISLRQNIDYLIVGYFLGVEALGVYFFAVNASLGISLGVSQSFGTAFYSLLCKQKDQRQSEQDSASHHPPAKSINREKLIQFKQSTSIISLLTIPIVLLQAGLAPFYVPYIYGTQWVDAGALPVFVMLCLSGMVRPMGEAAGQLLISEGKSHINLAINISFTCLLAITIALACQVSLLTVAQSIFVLYSICMPLICLYSYQNVRQENFKRLPIQFVALNQSNPSRSLR</sequence>
<keyword evidence="4 7" id="KW-0812">Transmembrane</keyword>
<feature type="transmembrane region" description="Helical" evidence="7">
    <location>
        <begin position="291"/>
        <end position="313"/>
    </location>
</feature>
<dbReference type="Pfam" id="PF13440">
    <property type="entry name" value="Polysacc_synt_3"/>
    <property type="match status" value="1"/>
</dbReference>
<feature type="transmembrane region" description="Helical" evidence="7">
    <location>
        <begin position="65"/>
        <end position="87"/>
    </location>
</feature>
<feature type="transmembrane region" description="Helical" evidence="7">
    <location>
        <begin position="125"/>
        <end position="145"/>
    </location>
</feature>
<dbReference type="GO" id="GO:0005886">
    <property type="term" value="C:plasma membrane"/>
    <property type="evidence" value="ECO:0007669"/>
    <property type="project" value="UniProtKB-SubCell"/>
</dbReference>
<dbReference type="Proteomes" id="UP000613743">
    <property type="component" value="Unassembled WGS sequence"/>
</dbReference>
<proteinExistence type="inferred from homology"/>
<evidence type="ECO:0000313" key="9">
    <source>
        <dbReference type="Proteomes" id="UP000613743"/>
    </source>
</evidence>
<feature type="transmembrane region" description="Helical" evidence="7">
    <location>
        <begin position="358"/>
        <end position="380"/>
    </location>
</feature>
<feature type="transmembrane region" description="Helical" evidence="7">
    <location>
        <begin position="211"/>
        <end position="230"/>
    </location>
</feature>
<comment type="similarity">
    <text evidence="2">Belongs to the polysaccharide synthase family.</text>
</comment>
<reference evidence="8" key="1">
    <citation type="journal article" date="2014" name="Int. J. Syst. Evol. Microbiol.">
        <title>Complete genome sequence of Corynebacterium casei LMG S-19264T (=DSM 44701T), isolated from a smear-ripened cheese.</title>
        <authorList>
            <consortium name="US DOE Joint Genome Institute (JGI-PGF)"/>
            <person name="Walter F."/>
            <person name="Albersmeier A."/>
            <person name="Kalinowski J."/>
            <person name="Ruckert C."/>
        </authorList>
    </citation>
    <scope>NUCLEOTIDE SEQUENCE</scope>
    <source>
        <strain evidence="8">JCM 30804</strain>
    </source>
</reference>
<feature type="transmembrane region" description="Helical" evidence="7">
    <location>
        <begin position="93"/>
        <end position="113"/>
    </location>
</feature>
<dbReference type="PANTHER" id="PTHR30250:SF10">
    <property type="entry name" value="LIPOPOLYSACCHARIDE BIOSYNTHESIS PROTEIN WZXC"/>
    <property type="match status" value="1"/>
</dbReference>
<evidence type="ECO:0000256" key="5">
    <source>
        <dbReference type="ARBA" id="ARBA00022989"/>
    </source>
</evidence>